<keyword evidence="4" id="KW-1185">Reference proteome</keyword>
<dbReference type="Pfam" id="PF06051">
    <property type="entry name" value="DUF928"/>
    <property type="match status" value="1"/>
</dbReference>
<organism evidence="3 4">
    <name type="scientific">Waterburya agarophytonicola KI4</name>
    <dbReference type="NCBI Taxonomy" id="2874699"/>
    <lineage>
        <taxon>Bacteria</taxon>
        <taxon>Bacillati</taxon>
        <taxon>Cyanobacteriota</taxon>
        <taxon>Cyanophyceae</taxon>
        <taxon>Pleurocapsales</taxon>
        <taxon>Hyellaceae</taxon>
        <taxon>Waterburya</taxon>
        <taxon>Waterburya agarophytonicola</taxon>
    </lineage>
</organism>
<proteinExistence type="predicted"/>
<feature type="compositionally biased region" description="Polar residues" evidence="1">
    <location>
        <begin position="63"/>
        <end position="77"/>
    </location>
</feature>
<evidence type="ECO:0000256" key="1">
    <source>
        <dbReference type="SAM" id="MobiDB-lite"/>
    </source>
</evidence>
<dbReference type="EMBL" id="JADWDC010000005">
    <property type="protein sequence ID" value="MCC0176025.1"/>
    <property type="molecule type" value="Genomic_DNA"/>
</dbReference>
<accession>A0A964BMF4</accession>
<evidence type="ECO:0000313" key="3">
    <source>
        <dbReference type="EMBL" id="MCC0176025.1"/>
    </source>
</evidence>
<keyword evidence="2" id="KW-0732">Signal</keyword>
<dbReference type="Proteomes" id="UP000729733">
    <property type="component" value="Unassembled WGS sequence"/>
</dbReference>
<dbReference type="InterPro" id="IPR010328">
    <property type="entry name" value="DUF928"/>
</dbReference>
<feature type="signal peptide" evidence="2">
    <location>
        <begin position="1"/>
        <end position="21"/>
    </location>
</feature>
<protein>
    <submittedName>
        <fullName evidence="3">DUF928 domain-containing protein</fullName>
    </submittedName>
</protein>
<feature type="compositionally biased region" description="Polar residues" evidence="1">
    <location>
        <begin position="25"/>
        <end position="34"/>
    </location>
</feature>
<evidence type="ECO:0000256" key="2">
    <source>
        <dbReference type="SAM" id="SignalP"/>
    </source>
</evidence>
<feature type="chain" id="PRO_5037085942" evidence="2">
    <location>
        <begin position="22"/>
        <end position="259"/>
    </location>
</feature>
<reference evidence="3" key="1">
    <citation type="journal article" date="2021" name="Antonie Van Leeuwenhoek">
        <title>Draft genome and description of Waterburya agarophytonicola gen. nov. sp. nov. (Pleurocapsales, Cyanobacteria): a seaweed symbiont.</title>
        <authorList>
            <person name="Bonthond G."/>
            <person name="Shalygin S."/>
            <person name="Bayer T."/>
            <person name="Weinberger F."/>
        </authorList>
    </citation>
    <scope>NUCLEOTIDE SEQUENCE</scope>
    <source>
        <strain evidence="3">KI4</strain>
    </source>
</reference>
<dbReference type="RefSeq" id="WP_229639061.1">
    <property type="nucleotide sequence ID" value="NZ_JADWDC010000005.1"/>
</dbReference>
<name>A0A964BMF4_9CYAN</name>
<feature type="region of interest" description="Disordered" evidence="1">
    <location>
        <begin position="25"/>
        <end position="78"/>
    </location>
</feature>
<comment type="caution">
    <text evidence="3">The sequence shown here is derived from an EMBL/GenBank/DDBJ whole genome shotgun (WGS) entry which is preliminary data.</text>
</comment>
<sequence>MGSTIALIIGFLLFFTNSTLAQSIKSQETSSSTVSKKDPQDEPPKEEQEEEREPLDFSDTGRPGQQTAGESRGNCSNIDRPMKALIPVSHSGKTVSAHPSFWVYLPYTSEEVSHVEFILQNEAREDIWRSPFALDRDIGYKSFSIPETATPLEVGQWYRWYIKVYCDTQTASSQYVQGWVNRVPLTSGLYLELQQKSQTEHQTYGNYGIWYDAIDRLLREYKSQPSNLVLEGDWQNLIEAKGVELKNLPQVGSSYKVVK</sequence>
<feature type="compositionally biased region" description="Basic and acidic residues" evidence="1">
    <location>
        <begin position="35"/>
        <end position="46"/>
    </location>
</feature>
<evidence type="ECO:0000313" key="4">
    <source>
        <dbReference type="Proteomes" id="UP000729733"/>
    </source>
</evidence>
<dbReference type="AlphaFoldDB" id="A0A964BMF4"/>
<gene>
    <name evidence="3" type="ORF">I4641_03400</name>
</gene>